<sequence>MAGAVVAIRRQADIAPQMWTEAFRRSISSAPLGFARASDHRPDQRDDNDPRTMPVDQLLQRQVGRTAPQGKSGNHFRHLRTRMNAGYVE</sequence>
<dbReference type="KEGG" id="paro:CUV01_05400"/>
<proteinExistence type="predicted"/>
<feature type="region of interest" description="Disordered" evidence="1">
    <location>
        <begin position="34"/>
        <end position="89"/>
    </location>
</feature>
<dbReference type="EMBL" id="CP025408">
    <property type="protein sequence ID" value="AUH32901.1"/>
    <property type="molecule type" value="Genomic_DNA"/>
</dbReference>
<organism evidence="2 3">
    <name type="scientific">Paracoccus tegillarcae</name>
    <dbReference type="NCBI Taxonomy" id="1529068"/>
    <lineage>
        <taxon>Bacteria</taxon>
        <taxon>Pseudomonadati</taxon>
        <taxon>Pseudomonadota</taxon>
        <taxon>Alphaproteobacteria</taxon>
        <taxon>Rhodobacterales</taxon>
        <taxon>Paracoccaceae</taxon>
        <taxon>Paracoccus</taxon>
    </lineage>
</organism>
<evidence type="ECO:0000313" key="3">
    <source>
        <dbReference type="Proteomes" id="UP000233742"/>
    </source>
</evidence>
<dbReference type="AlphaFoldDB" id="A0A2K9F188"/>
<feature type="compositionally biased region" description="Basic and acidic residues" evidence="1">
    <location>
        <begin position="37"/>
        <end position="50"/>
    </location>
</feature>
<gene>
    <name evidence="2" type="ORF">CUV01_05400</name>
</gene>
<dbReference type="Proteomes" id="UP000233742">
    <property type="component" value="Chromosome"/>
</dbReference>
<keyword evidence="3" id="KW-1185">Reference proteome</keyword>
<evidence type="ECO:0000256" key="1">
    <source>
        <dbReference type="SAM" id="MobiDB-lite"/>
    </source>
</evidence>
<protein>
    <submittedName>
        <fullName evidence="2">Uncharacterized protein</fullName>
    </submittedName>
</protein>
<name>A0A2K9F188_9RHOB</name>
<evidence type="ECO:0000313" key="2">
    <source>
        <dbReference type="EMBL" id="AUH32901.1"/>
    </source>
</evidence>
<accession>A0A2K9F188</accession>
<reference evidence="2 3" key="1">
    <citation type="submission" date="2017-12" db="EMBL/GenBank/DDBJ databases">
        <authorList>
            <person name="Hurst M.R.H."/>
        </authorList>
    </citation>
    <scope>NUCLEOTIDE SEQUENCE [LARGE SCALE GENOMIC DNA]</scope>
    <source>
        <strain evidence="2 3">BM15</strain>
    </source>
</reference>